<dbReference type="InterPro" id="IPR005496">
    <property type="entry name" value="Integral_membrane_TerC"/>
</dbReference>
<feature type="transmembrane region" description="Helical" evidence="6">
    <location>
        <begin position="172"/>
        <end position="191"/>
    </location>
</feature>
<evidence type="ECO:0000256" key="4">
    <source>
        <dbReference type="ARBA" id="ARBA00023136"/>
    </source>
</evidence>
<comment type="caution">
    <text evidence="7">The sequence shown here is derived from an EMBL/GenBank/DDBJ whole genome shotgun (WGS) entry which is preliminary data.</text>
</comment>
<dbReference type="OrthoDB" id="417520at2759"/>
<evidence type="ECO:0000256" key="1">
    <source>
        <dbReference type="ARBA" id="ARBA00004141"/>
    </source>
</evidence>
<comment type="subcellular location">
    <subcellularLocation>
        <location evidence="1">Membrane</location>
        <topology evidence="1">Multi-pass membrane protein</topology>
    </subcellularLocation>
</comment>
<dbReference type="GO" id="GO:0016020">
    <property type="term" value="C:membrane"/>
    <property type="evidence" value="ECO:0007669"/>
    <property type="project" value="UniProtKB-SubCell"/>
</dbReference>
<proteinExistence type="predicted"/>
<feature type="transmembrane region" description="Helical" evidence="6">
    <location>
        <begin position="197"/>
        <end position="218"/>
    </location>
</feature>
<evidence type="ECO:0000256" key="5">
    <source>
        <dbReference type="SAM" id="MobiDB-lite"/>
    </source>
</evidence>
<accession>A0A5J4YHZ0</accession>
<organism evidence="7 8">
    <name type="scientific">Porphyridium purpureum</name>
    <name type="common">Red alga</name>
    <name type="synonym">Porphyridium cruentum</name>
    <dbReference type="NCBI Taxonomy" id="35688"/>
    <lineage>
        <taxon>Eukaryota</taxon>
        <taxon>Rhodophyta</taxon>
        <taxon>Bangiophyceae</taxon>
        <taxon>Porphyridiales</taxon>
        <taxon>Porphyridiaceae</taxon>
        <taxon>Porphyridium</taxon>
    </lineage>
</organism>
<dbReference type="Pfam" id="PF03741">
    <property type="entry name" value="TerC"/>
    <property type="match status" value="1"/>
</dbReference>
<dbReference type="NCBIfam" id="TIGR03718">
    <property type="entry name" value="R_switched_Alx"/>
    <property type="match status" value="1"/>
</dbReference>
<evidence type="ECO:0000313" key="8">
    <source>
        <dbReference type="Proteomes" id="UP000324585"/>
    </source>
</evidence>
<evidence type="ECO:0000256" key="6">
    <source>
        <dbReference type="SAM" id="Phobius"/>
    </source>
</evidence>
<feature type="transmembrane region" description="Helical" evidence="6">
    <location>
        <begin position="333"/>
        <end position="351"/>
    </location>
</feature>
<dbReference type="PANTHER" id="PTHR30238:SF0">
    <property type="entry name" value="THYLAKOID MEMBRANE PROTEIN TERC, CHLOROPLASTIC"/>
    <property type="match status" value="1"/>
</dbReference>
<dbReference type="EMBL" id="VRMN01000036">
    <property type="protein sequence ID" value="KAA8490283.1"/>
    <property type="molecule type" value="Genomic_DNA"/>
</dbReference>
<dbReference type="PANTHER" id="PTHR30238">
    <property type="entry name" value="MEMBRANE BOUND PREDICTED REDOX MODULATOR"/>
    <property type="match status" value="1"/>
</dbReference>
<sequence length="387" mass="41846">MTMLSSGTGPYCFCGAPVVARQRTSVLRGRAVGSVSGPGWTGIDARAPLRTRVLSQHHHAGSILPPSRRASVRTGKRGSALRMTREDPDSHAATKTEETLIAKEKRDLVNVLSWVALASAVGVGVYFQYGYDRVVEYVTAYIVEYSLSVDNLFVFLLLFRFFKVERAAQEKVLSWGIFGAAAMRGIFILAGEELEHRFTWVSLLFAAFLLFSAAKILVAGGEDEEDDLSDNSIVSFARKLLNFSDHYDGDKFWTTVPVEGRTGAGALQRVGTPLLLCLISIEISDVVFALDSVPAVLGISDSALVIYMSNLMAILGLRSLFFVVEDAVANLRYLQPCLGVVLGFIGAKLAASTFGYDIDTLQSLGIVLGTLTTGIVASYANPLPAED</sequence>
<dbReference type="AlphaFoldDB" id="A0A5J4YHZ0"/>
<feature type="transmembrane region" description="Helical" evidence="6">
    <location>
        <begin position="108"/>
        <end position="129"/>
    </location>
</feature>
<feature type="transmembrane region" description="Helical" evidence="6">
    <location>
        <begin position="363"/>
        <end position="380"/>
    </location>
</feature>
<keyword evidence="8" id="KW-1185">Reference proteome</keyword>
<keyword evidence="2 6" id="KW-0812">Transmembrane</keyword>
<feature type="compositionally biased region" description="Basic and acidic residues" evidence="5">
    <location>
        <begin position="83"/>
        <end position="94"/>
    </location>
</feature>
<evidence type="ECO:0000256" key="3">
    <source>
        <dbReference type="ARBA" id="ARBA00022989"/>
    </source>
</evidence>
<evidence type="ECO:0000256" key="2">
    <source>
        <dbReference type="ARBA" id="ARBA00022692"/>
    </source>
</evidence>
<feature type="transmembrane region" description="Helical" evidence="6">
    <location>
        <begin position="141"/>
        <end position="160"/>
    </location>
</feature>
<protein>
    <submittedName>
        <fullName evidence="7">Thylakoid membrane protein TERC, chloroplastic</fullName>
    </submittedName>
</protein>
<keyword evidence="3 6" id="KW-1133">Transmembrane helix</keyword>
<dbReference type="OMA" id="PRRYQHR"/>
<keyword evidence="4 6" id="KW-0472">Membrane</keyword>
<dbReference type="Proteomes" id="UP000324585">
    <property type="component" value="Unassembled WGS sequence"/>
</dbReference>
<name>A0A5J4YHZ0_PORPP</name>
<feature type="region of interest" description="Disordered" evidence="5">
    <location>
        <begin position="75"/>
        <end position="94"/>
    </location>
</feature>
<evidence type="ECO:0000313" key="7">
    <source>
        <dbReference type="EMBL" id="KAA8490283.1"/>
    </source>
</evidence>
<dbReference type="InterPro" id="IPR022369">
    <property type="entry name" value="Integral_membrane_TerC_rswitch"/>
</dbReference>
<feature type="transmembrane region" description="Helical" evidence="6">
    <location>
        <begin position="304"/>
        <end position="321"/>
    </location>
</feature>
<gene>
    <name evidence="7" type="ORF">FVE85_9431</name>
</gene>
<reference evidence="8" key="1">
    <citation type="journal article" date="2019" name="Nat. Commun.">
        <title>Expansion of phycobilisome linker gene families in mesophilic red algae.</title>
        <authorList>
            <person name="Lee J."/>
            <person name="Kim D."/>
            <person name="Bhattacharya D."/>
            <person name="Yoon H.S."/>
        </authorList>
    </citation>
    <scope>NUCLEOTIDE SEQUENCE [LARGE SCALE GENOMIC DNA]</scope>
    <source>
        <strain evidence="8">CCMP 1328</strain>
    </source>
</reference>